<keyword evidence="7" id="KW-1185">Reference proteome</keyword>
<reference evidence="6 7" key="1">
    <citation type="submission" date="2011-02" db="EMBL/GenBank/DDBJ databases">
        <title>The Genome Sequence of Sphaeroforma arctica JP610.</title>
        <authorList>
            <consortium name="The Broad Institute Genome Sequencing Platform"/>
            <person name="Russ C."/>
            <person name="Cuomo C."/>
            <person name="Young S.K."/>
            <person name="Zeng Q."/>
            <person name="Gargeya S."/>
            <person name="Alvarado L."/>
            <person name="Berlin A."/>
            <person name="Chapman S.B."/>
            <person name="Chen Z."/>
            <person name="Freedman E."/>
            <person name="Gellesch M."/>
            <person name="Goldberg J."/>
            <person name="Griggs A."/>
            <person name="Gujja S."/>
            <person name="Heilman E."/>
            <person name="Heiman D."/>
            <person name="Howarth C."/>
            <person name="Mehta T."/>
            <person name="Neiman D."/>
            <person name="Pearson M."/>
            <person name="Roberts A."/>
            <person name="Saif S."/>
            <person name="Shea T."/>
            <person name="Shenoy N."/>
            <person name="Sisk P."/>
            <person name="Stolte C."/>
            <person name="Sykes S."/>
            <person name="White J."/>
            <person name="Yandava C."/>
            <person name="Burger G."/>
            <person name="Gray M.W."/>
            <person name="Holland P.W.H."/>
            <person name="King N."/>
            <person name="Lang F.B.F."/>
            <person name="Roger A.J."/>
            <person name="Ruiz-Trillo I."/>
            <person name="Haas B."/>
            <person name="Nusbaum C."/>
            <person name="Birren B."/>
        </authorList>
    </citation>
    <scope>NUCLEOTIDE SEQUENCE [LARGE SCALE GENOMIC DNA]</scope>
    <source>
        <strain evidence="6 7">JP610</strain>
    </source>
</reference>
<feature type="non-terminal residue" evidence="6">
    <location>
        <position position="1"/>
    </location>
</feature>
<gene>
    <name evidence="6" type="ORF">SARC_11667</name>
</gene>
<keyword evidence="2" id="KW-0235">DNA replication</keyword>
<dbReference type="Pfam" id="PF00004">
    <property type="entry name" value="AAA"/>
    <property type="match status" value="1"/>
</dbReference>
<dbReference type="Gene3D" id="3.40.50.300">
    <property type="entry name" value="P-loop containing nucleotide triphosphate hydrolases"/>
    <property type="match status" value="1"/>
</dbReference>
<dbReference type="InterPro" id="IPR027417">
    <property type="entry name" value="P-loop_NTPase"/>
</dbReference>
<dbReference type="RefSeq" id="XP_014149715.1">
    <property type="nucleotide sequence ID" value="XM_014294240.1"/>
</dbReference>
<evidence type="ECO:0000259" key="5">
    <source>
        <dbReference type="SMART" id="SM00382"/>
    </source>
</evidence>
<dbReference type="AlphaFoldDB" id="A0A0L0FIE8"/>
<evidence type="ECO:0000256" key="1">
    <source>
        <dbReference type="ARBA" id="ARBA00005378"/>
    </source>
</evidence>
<dbReference type="GO" id="GO:0005524">
    <property type="term" value="F:ATP binding"/>
    <property type="evidence" value="ECO:0007669"/>
    <property type="project" value="UniProtKB-KW"/>
</dbReference>
<dbReference type="CDD" id="cd00009">
    <property type="entry name" value="AAA"/>
    <property type="match status" value="1"/>
</dbReference>
<keyword evidence="4" id="KW-0067">ATP-binding</keyword>
<evidence type="ECO:0000313" key="6">
    <source>
        <dbReference type="EMBL" id="KNC75813.1"/>
    </source>
</evidence>
<dbReference type="GO" id="GO:0005634">
    <property type="term" value="C:nucleus"/>
    <property type="evidence" value="ECO:0007669"/>
    <property type="project" value="TreeGrafter"/>
</dbReference>
<protein>
    <submittedName>
        <fullName evidence="6">Replication factor C subunit 4</fullName>
    </submittedName>
</protein>
<organism evidence="6 7">
    <name type="scientific">Sphaeroforma arctica JP610</name>
    <dbReference type="NCBI Taxonomy" id="667725"/>
    <lineage>
        <taxon>Eukaryota</taxon>
        <taxon>Ichthyosporea</taxon>
        <taxon>Ichthyophonida</taxon>
        <taxon>Sphaeroforma</taxon>
    </lineage>
</organism>
<dbReference type="SMART" id="SM00382">
    <property type="entry name" value="AAA"/>
    <property type="match status" value="1"/>
</dbReference>
<dbReference type="InterPro" id="IPR003959">
    <property type="entry name" value="ATPase_AAA_core"/>
</dbReference>
<name>A0A0L0FIE8_9EUKA</name>
<dbReference type="Gene3D" id="1.10.8.60">
    <property type="match status" value="1"/>
</dbReference>
<dbReference type="CDD" id="cd18140">
    <property type="entry name" value="HLD_clamp_RFC"/>
    <property type="match status" value="1"/>
</dbReference>
<accession>A0A0L0FIE8</accession>
<dbReference type="PANTHER" id="PTHR11669:SF20">
    <property type="entry name" value="REPLICATION FACTOR C SUBUNIT 4"/>
    <property type="match status" value="1"/>
</dbReference>
<comment type="similarity">
    <text evidence="1">Belongs to the activator 1 small subunits family.</text>
</comment>
<dbReference type="GO" id="GO:0006261">
    <property type="term" value="P:DNA-templated DNA replication"/>
    <property type="evidence" value="ECO:0007669"/>
    <property type="project" value="TreeGrafter"/>
</dbReference>
<evidence type="ECO:0000256" key="3">
    <source>
        <dbReference type="ARBA" id="ARBA00022741"/>
    </source>
</evidence>
<evidence type="ECO:0000313" key="7">
    <source>
        <dbReference type="Proteomes" id="UP000054560"/>
    </source>
</evidence>
<keyword evidence="3" id="KW-0547">Nucleotide-binding</keyword>
<dbReference type="GO" id="GO:0005663">
    <property type="term" value="C:DNA replication factor C complex"/>
    <property type="evidence" value="ECO:0007669"/>
    <property type="project" value="TreeGrafter"/>
</dbReference>
<dbReference type="OrthoDB" id="10249205at2759"/>
<dbReference type="InterPro" id="IPR050238">
    <property type="entry name" value="DNA_Rep/Repair_Clamp_Loader"/>
</dbReference>
<dbReference type="GO" id="GO:0006281">
    <property type="term" value="P:DNA repair"/>
    <property type="evidence" value="ECO:0007669"/>
    <property type="project" value="TreeGrafter"/>
</dbReference>
<dbReference type="FunFam" id="3.40.50.300:FF:000952">
    <property type="entry name" value="Replication factor C subunit 2"/>
    <property type="match status" value="1"/>
</dbReference>
<dbReference type="InterPro" id="IPR047854">
    <property type="entry name" value="RFC_lid"/>
</dbReference>
<evidence type="ECO:0000256" key="4">
    <source>
        <dbReference type="ARBA" id="ARBA00022840"/>
    </source>
</evidence>
<dbReference type="InterPro" id="IPR003593">
    <property type="entry name" value="AAA+_ATPase"/>
</dbReference>
<feature type="domain" description="AAA+ ATPase" evidence="5">
    <location>
        <begin position="13"/>
        <end position="148"/>
    </location>
</feature>
<dbReference type="GO" id="GO:0003689">
    <property type="term" value="F:DNA clamp loader activity"/>
    <property type="evidence" value="ECO:0007669"/>
    <property type="project" value="TreeGrafter"/>
</dbReference>
<dbReference type="STRING" id="667725.A0A0L0FIE8"/>
<dbReference type="PANTHER" id="PTHR11669">
    <property type="entry name" value="REPLICATION FACTOR C / DNA POLYMERASE III GAMMA-TAU SUBUNIT"/>
    <property type="match status" value="1"/>
</dbReference>
<dbReference type="EMBL" id="KQ243411">
    <property type="protein sequence ID" value="KNC75813.1"/>
    <property type="molecule type" value="Genomic_DNA"/>
</dbReference>
<dbReference type="eggNOG" id="KOG0989">
    <property type="taxonomic scope" value="Eukaryota"/>
</dbReference>
<dbReference type="Proteomes" id="UP000054560">
    <property type="component" value="Unassembled WGS sequence"/>
</dbReference>
<dbReference type="SUPFAM" id="SSF52540">
    <property type="entry name" value="P-loop containing nucleoside triphosphate hydrolases"/>
    <property type="match status" value="1"/>
</dbReference>
<sequence>VTAVLRNSLKSNDFPHLLFYGPPGTGKTSTILAIARELFGPKLMKERVLELNASDERGIDVVRHKIKSFAQIAVGGTKAKGYPSPPFKIIILDEADSMTTDAQSALRRTMELHSKVTRFCLICNYVTRIIEPLTSRCAKFRFRPLPPSAMQTQIKLVTEKEDIKIADGVPEALVTASGGDMRRVLNLLQSGHRWKGAEGIEADDIVSISGLVPLAVVDDILRVCQTNNYSAVEKMCTGIILDGYSIASLFDQVALLGCIHQPDDIETLRHMSTKDLCAV</sequence>
<evidence type="ECO:0000256" key="2">
    <source>
        <dbReference type="ARBA" id="ARBA00022705"/>
    </source>
</evidence>
<proteinExistence type="inferred from homology"/>
<dbReference type="GeneID" id="25912171"/>
<dbReference type="GO" id="GO:0016887">
    <property type="term" value="F:ATP hydrolysis activity"/>
    <property type="evidence" value="ECO:0007669"/>
    <property type="project" value="InterPro"/>
</dbReference>